<dbReference type="EMBL" id="RPHB01000007">
    <property type="protein sequence ID" value="MBW3469206.1"/>
    <property type="molecule type" value="Genomic_DNA"/>
</dbReference>
<feature type="compositionally biased region" description="Gly residues" evidence="1">
    <location>
        <begin position="1141"/>
        <end position="1156"/>
    </location>
</feature>
<feature type="transmembrane region" description="Helical" evidence="2">
    <location>
        <begin position="12"/>
        <end position="31"/>
    </location>
</feature>
<evidence type="ECO:0000256" key="1">
    <source>
        <dbReference type="SAM" id="MobiDB-lite"/>
    </source>
</evidence>
<reference evidence="4 5" key="1">
    <citation type="journal article" date="2020" name="Syst. Appl. Microbiol.">
        <title>Arthrospiribacter ruber gen. nov., sp. nov., a novel bacterium isolated from Arthrospira cultures.</title>
        <authorList>
            <person name="Waleron M."/>
            <person name="Misztak A."/>
            <person name="Waleron M.M."/>
            <person name="Furmaniak M."/>
            <person name="Mrozik A."/>
            <person name="Waleron K."/>
        </authorList>
    </citation>
    <scope>NUCLEOTIDE SEQUENCE [LARGE SCALE GENOMIC DNA]</scope>
    <source>
        <strain evidence="4 5">DPMB0001</strain>
    </source>
</reference>
<feature type="region of interest" description="Disordered" evidence="1">
    <location>
        <begin position="160"/>
        <end position="217"/>
    </location>
</feature>
<protein>
    <recommendedName>
        <fullName evidence="3">Glycine-rich domain-containing protein</fullName>
    </recommendedName>
</protein>
<dbReference type="InterPro" id="IPR049304">
    <property type="entry name" value="Gly_rich_dom"/>
</dbReference>
<dbReference type="Proteomes" id="UP000727490">
    <property type="component" value="Unassembled WGS sequence"/>
</dbReference>
<comment type="caution">
    <text evidence="4">The sequence shown here is derived from an EMBL/GenBank/DDBJ whole genome shotgun (WGS) entry which is preliminary data.</text>
</comment>
<keyword evidence="5" id="KW-1185">Reference proteome</keyword>
<gene>
    <name evidence="4" type="ORF">EGN73_15505</name>
</gene>
<evidence type="ECO:0000259" key="3">
    <source>
        <dbReference type="Pfam" id="PF21722"/>
    </source>
</evidence>
<feature type="compositionally biased region" description="Low complexity" evidence="1">
    <location>
        <begin position="1128"/>
        <end position="1140"/>
    </location>
</feature>
<dbReference type="RefSeq" id="WP_219291832.1">
    <property type="nucleotide sequence ID" value="NZ_RPHB01000007.1"/>
</dbReference>
<feature type="compositionally biased region" description="Gly residues" evidence="1">
    <location>
        <begin position="1111"/>
        <end position="1127"/>
    </location>
</feature>
<feature type="region of interest" description="Disordered" evidence="1">
    <location>
        <begin position="1078"/>
        <end position="1156"/>
    </location>
</feature>
<feature type="domain" description="Glycine-rich" evidence="3">
    <location>
        <begin position="39"/>
        <end position="243"/>
    </location>
</feature>
<feature type="region of interest" description="Disordered" evidence="1">
    <location>
        <begin position="59"/>
        <end position="84"/>
    </location>
</feature>
<keyword evidence="2" id="KW-0812">Transmembrane</keyword>
<feature type="domain" description="Glycine-rich" evidence="3">
    <location>
        <begin position="992"/>
        <end position="1168"/>
    </location>
</feature>
<keyword evidence="2" id="KW-0472">Membrane</keyword>
<evidence type="ECO:0000313" key="5">
    <source>
        <dbReference type="Proteomes" id="UP000727490"/>
    </source>
</evidence>
<name>A0A951MH00_9BACT</name>
<dbReference type="Pfam" id="PF21722">
    <property type="entry name" value="Gly_rich_2"/>
    <property type="match status" value="2"/>
</dbReference>
<sequence length="1673" mass="166380">MKIFTKRGSSFFLKSIVPMGFLVLFFVWNALGQNQEIRTAPGNYTFSVPTGVTSITVEAWGGGGRGGTRTSNGNSGGGGGGAYSRSVLSVTPGQTFSYTVGAGSTNANAGGESFFGNTSTVMAKGGNSVPNNNVNGATGGQASEGFGAIRFSGGNGATGSGTFGGGGGSSAGNAQIGTSSTNQNGAIAPAGGGNGANGRSGSQGNGESGISPGGGGGGAYRTNAAGGDRIGGNGANGQIRISWCSIALTSAPGTTNQSGICLGNPITPITYSITGASTASFSGLPNGVSGTINAGIITISGTPTEAGLNNYTVTITDGNCIGTELTGSIQVTPNNAAGTITANTFCRNSPIPANIFQPTNVATGIGTPSGLPAGVSASFNINLNQIEFTGTPTQTGVFNYSIPLTGGCGTVNATGTITINEVVAIVDENLAGQSSCPGTPFNPISVGEGFGLTYQWYSNTTNTNSGGTPISGATSHTYTPSSATVGTTYYYVAVSGACGSTVNSPVSGAFVVNPGNSVTPASSSPTVCINSAIGPITHTTTSATGINSTGNNTGVNGLPPGVSATWSGNQITISGTPTAYGVFNYNIPLTGGCGTVAATGTITVNAAPEIITPNLPAQSSCLNEAFSPISVGQGTGLSYQWYSNTSESNTGGTLISGATSNSFTPPSNAVGQRYYYVVVTSSCGTSVVSSASGLQEVFALPTPSFTSQPPNNICVDEDRIYTTQAGQSNYQWVLPGTQGTDYTIVSGGTAADNTITVRWLTPGNKSLSVNYTNPNGCRAVNPTNSNTITVRRNGFTPPASIPSVCVNTEMNPVFIGTSLATGIGTPTGLPDGVTASWASNSITLTGTPLNPGTYNYQIPLTGGCGTVSATGTLVVTPVYELTSTTSVSPSAPGGSATVTIRGNTSSLPNGTYTITYSLGQANSGTFTTTVNVQNGRGTFITVPIPNLETESLTSIEIQTIRRQNDSCTIALTEKNLSFFGLCPAIDYATDGDFFVPAGITEITVRVWGGGGKGGNSTNSIGGGGGGGGGYSTATIPVSPGQRLRVVVGTGGNTTNPNGGTSLITRSESNDTSNALIFATGGQAGDTGDGGQGGNGNSETGNPGASTNVQNGGNGGQGGGNGGAGGLGSTQNNNNNGTVGSPRGGGGGGARGNGNIGKNGGSGRVIISYPCPPIDPTGCFKVIDDGSRSGTTVIEFTCEDSNWIAPEGLADFTVVAIGAGGGGGMGNAAGGGGAGGLNTGYFSTSEQFGMPDGTTFNIKVGQGGIGATSTNVRGGIGNPSSVTGLVDGVPINVIAPGGGGGGSYNSGEVANGIPGASGGGGAYHQPTGYSGFGGAGQSGIGWAGNSGAVGQGNSPAVAGGGGGGAGGIGGAAIITAGSGRFEAGNGGSGRIYNNPDHPSFQVSYGAGGGGTGSGGNALNSTAGAGGSAPNVGTIGGAGNLSGVGSQGRDGTGSGGGAGITGGGRGGSGVVYIIYENLRILPVEFIYFQADYNSNRREATLNWATAKEWENSHFEVERSIIGIKGFEKVGEVEGMGWTDQVTEYQFIDQQLPLGSHNVLYRLKQVDFSGEFQYSDVVSLRLPGVTFTHGVWRAYPNPTNGTALRIALMDRSQYDAEKLTFRIVHPMYVTAPTTVESEDKMNELLSNLALRVPKGVFVVEIQWGQKVEHIKILKQH</sequence>
<feature type="compositionally biased region" description="Gly residues" evidence="1">
    <location>
        <begin position="1081"/>
        <end position="1095"/>
    </location>
</feature>
<evidence type="ECO:0000256" key="2">
    <source>
        <dbReference type="SAM" id="Phobius"/>
    </source>
</evidence>
<keyword evidence="2" id="KW-1133">Transmembrane helix</keyword>
<proteinExistence type="predicted"/>
<evidence type="ECO:0000313" key="4">
    <source>
        <dbReference type="EMBL" id="MBW3469206.1"/>
    </source>
</evidence>
<feature type="compositionally biased region" description="Gly residues" evidence="1">
    <location>
        <begin position="190"/>
        <end position="217"/>
    </location>
</feature>
<accession>A0A951MH00</accession>
<organism evidence="4 5">
    <name type="scientific">Arthrospiribacter ruber</name>
    <dbReference type="NCBI Taxonomy" id="2487934"/>
    <lineage>
        <taxon>Bacteria</taxon>
        <taxon>Pseudomonadati</taxon>
        <taxon>Bacteroidota</taxon>
        <taxon>Cytophagia</taxon>
        <taxon>Cytophagales</taxon>
        <taxon>Cyclobacteriaceae</taxon>
        <taxon>Arthrospiribacter</taxon>
    </lineage>
</organism>
<feature type="compositionally biased region" description="Gly residues" evidence="1">
    <location>
        <begin position="160"/>
        <end position="170"/>
    </location>
</feature>
<feature type="compositionally biased region" description="Polar residues" evidence="1">
    <location>
        <begin position="1097"/>
        <end position="1106"/>
    </location>
</feature>